<keyword evidence="2" id="KW-1185">Reference proteome</keyword>
<proteinExistence type="predicted"/>
<dbReference type="EMBL" id="QNRQ01000017">
    <property type="protein sequence ID" value="RBP35465.1"/>
    <property type="molecule type" value="Genomic_DNA"/>
</dbReference>
<comment type="caution">
    <text evidence="1">The sequence shown here is derived from an EMBL/GenBank/DDBJ whole genome shotgun (WGS) entry which is preliminary data.</text>
</comment>
<dbReference type="OrthoDB" id="8909281at2"/>
<dbReference type="Proteomes" id="UP000253628">
    <property type="component" value="Unassembled WGS sequence"/>
</dbReference>
<name>A0A366H2G6_9BURK</name>
<reference evidence="1 2" key="1">
    <citation type="submission" date="2018-06" db="EMBL/GenBank/DDBJ databases">
        <title>Genomic Encyclopedia of Type Strains, Phase IV (KMG-IV): sequencing the most valuable type-strain genomes for metagenomic binning, comparative biology and taxonomic classification.</title>
        <authorList>
            <person name="Goeker M."/>
        </authorList>
    </citation>
    <scope>NUCLEOTIDE SEQUENCE [LARGE SCALE GENOMIC DNA]</scope>
    <source>
        <strain evidence="1 2">DSM 25520</strain>
    </source>
</reference>
<evidence type="ECO:0000313" key="2">
    <source>
        <dbReference type="Proteomes" id="UP000253628"/>
    </source>
</evidence>
<dbReference type="AlphaFoldDB" id="A0A366H2G6"/>
<sequence>MTEARARLDFLTVTYPRLFPVGPLAWGFEHGDGWTELIATLCERLNTILEADSDARFGVRQVKEKFGALRFYYELKQARDDTVRLIRQAVDLAETASASVCESCGRPSQMRRDDGWYTTRCELCYPNPA</sequence>
<protein>
    <submittedName>
        <fullName evidence="1">Uncharacterized protein</fullName>
    </submittedName>
</protein>
<accession>A0A366H2G6</accession>
<gene>
    <name evidence="1" type="ORF">DFR37_11769</name>
</gene>
<evidence type="ECO:0000313" key="1">
    <source>
        <dbReference type="EMBL" id="RBP35465.1"/>
    </source>
</evidence>
<organism evidence="1 2">
    <name type="scientific">Eoetvoesiella caeni</name>
    <dbReference type="NCBI Taxonomy" id="645616"/>
    <lineage>
        <taxon>Bacteria</taxon>
        <taxon>Pseudomonadati</taxon>
        <taxon>Pseudomonadota</taxon>
        <taxon>Betaproteobacteria</taxon>
        <taxon>Burkholderiales</taxon>
        <taxon>Alcaligenaceae</taxon>
        <taxon>Eoetvoesiella</taxon>
    </lineage>
</organism>
<dbReference type="RefSeq" id="WP_113935045.1">
    <property type="nucleotide sequence ID" value="NZ_JACCEU010000013.1"/>
</dbReference>